<reference evidence="1 2" key="1">
    <citation type="journal article" date="2008" name="Nature">
        <title>The genome of the choanoflagellate Monosiga brevicollis and the origin of metazoans.</title>
        <authorList>
            <consortium name="JGI Sequencing"/>
            <person name="King N."/>
            <person name="Westbrook M.J."/>
            <person name="Young S.L."/>
            <person name="Kuo A."/>
            <person name="Abedin M."/>
            <person name="Chapman J."/>
            <person name="Fairclough S."/>
            <person name="Hellsten U."/>
            <person name="Isogai Y."/>
            <person name="Letunic I."/>
            <person name="Marr M."/>
            <person name="Pincus D."/>
            <person name="Putnam N."/>
            <person name="Rokas A."/>
            <person name="Wright K.J."/>
            <person name="Zuzow R."/>
            <person name="Dirks W."/>
            <person name="Good M."/>
            <person name="Goodstein D."/>
            <person name="Lemons D."/>
            <person name="Li W."/>
            <person name="Lyons J.B."/>
            <person name="Morris A."/>
            <person name="Nichols S."/>
            <person name="Richter D.J."/>
            <person name="Salamov A."/>
            <person name="Bork P."/>
            <person name="Lim W.A."/>
            <person name="Manning G."/>
            <person name="Miller W.T."/>
            <person name="McGinnis W."/>
            <person name="Shapiro H."/>
            <person name="Tjian R."/>
            <person name="Grigoriev I.V."/>
            <person name="Rokhsar D."/>
        </authorList>
    </citation>
    <scope>NUCLEOTIDE SEQUENCE [LARGE SCALE GENOMIC DNA]</scope>
    <source>
        <strain evidence="2">MX1 / ATCC 50154</strain>
    </source>
</reference>
<keyword evidence="2" id="KW-1185">Reference proteome</keyword>
<dbReference type="PANTHER" id="PTHR33936:SF24">
    <property type="entry name" value="C2H2-TYPE DOMAIN-CONTAINING PROTEIN"/>
    <property type="match status" value="1"/>
</dbReference>
<dbReference type="InParanoid" id="A9VEQ1"/>
<dbReference type="GeneID" id="5896459"/>
<sequence>MFATTSGLRSHLINKHNMDKSRANWVEHARDHHQLDIRVSKEIMSDANALASWLEQLEHGTGYSMIMTGKRTYHCRAHTSSTQPGIKCYAFVNYQQLADGRIEVTHMLKHFHEPRPRRHRLTKGCIELIKQLSSMGMHNNAILLNVRKAVQPLSPDAFVNSKDIQNIAATVREGRLSDRDVDSVSQQILLNNSVAFDRRSII</sequence>
<dbReference type="Proteomes" id="UP000001357">
    <property type="component" value="Unassembled WGS sequence"/>
</dbReference>
<accession>A9VEQ1</accession>
<gene>
    <name evidence="1" type="ORF">MONBRDRAFT_13250</name>
</gene>
<protein>
    <submittedName>
        <fullName evidence="1">Uncharacterized protein</fullName>
    </submittedName>
</protein>
<organism evidence="1 2">
    <name type="scientific">Monosiga brevicollis</name>
    <name type="common">Choanoflagellate</name>
    <dbReference type="NCBI Taxonomy" id="81824"/>
    <lineage>
        <taxon>Eukaryota</taxon>
        <taxon>Choanoflagellata</taxon>
        <taxon>Craspedida</taxon>
        <taxon>Salpingoecidae</taxon>
        <taxon>Monosiga</taxon>
    </lineage>
</organism>
<dbReference type="PANTHER" id="PTHR33936">
    <property type="entry name" value="PROTEIN CBG17840"/>
    <property type="match status" value="1"/>
</dbReference>
<dbReference type="EMBL" id="CH991757">
    <property type="protein sequence ID" value="EDQ83990.1"/>
    <property type="molecule type" value="Genomic_DNA"/>
</dbReference>
<proteinExistence type="predicted"/>
<name>A9VEQ1_MONBE</name>
<dbReference type="AlphaFoldDB" id="A9VEQ1"/>
<dbReference type="InterPro" id="IPR052797">
    <property type="entry name" value="RegFact_GeneExpr_CellDeath"/>
</dbReference>
<dbReference type="RefSeq" id="XP_001751198.1">
    <property type="nucleotide sequence ID" value="XM_001751146.1"/>
</dbReference>
<feature type="non-terminal residue" evidence="1">
    <location>
        <position position="202"/>
    </location>
</feature>
<evidence type="ECO:0000313" key="1">
    <source>
        <dbReference type="EMBL" id="EDQ83990.1"/>
    </source>
</evidence>
<dbReference type="KEGG" id="mbr:MONBRDRAFT_13250"/>
<evidence type="ECO:0000313" key="2">
    <source>
        <dbReference type="Proteomes" id="UP000001357"/>
    </source>
</evidence>